<feature type="domain" description="Methanolan biosynthesis EpsI" evidence="2">
    <location>
        <begin position="8"/>
        <end position="214"/>
    </location>
</feature>
<evidence type="ECO:0000256" key="1">
    <source>
        <dbReference type="SAM" id="SignalP"/>
    </source>
</evidence>
<evidence type="ECO:0000313" key="3">
    <source>
        <dbReference type="EMBL" id="MCM5681342.1"/>
    </source>
</evidence>
<evidence type="ECO:0000259" key="2">
    <source>
        <dbReference type="Pfam" id="PF11984"/>
    </source>
</evidence>
<dbReference type="EMBL" id="JAMKFE010000011">
    <property type="protein sequence ID" value="MCM5681342.1"/>
    <property type="molecule type" value="Genomic_DNA"/>
</dbReference>
<dbReference type="NCBIfam" id="TIGR02914">
    <property type="entry name" value="EpsI_fam"/>
    <property type="match status" value="1"/>
</dbReference>
<protein>
    <submittedName>
        <fullName evidence="3">EpsI family protein</fullName>
    </submittedName>
</protein>
<dbReference type="RefSeq" id="WP_251779828.1">
    <property type="nucleotide sequence ID" value="NZ_JAMKFE010000011.1"/>
</dbReference>
<dbReference type="InterPro" id="IPR054653">
    <property type="entry name" value="EpsI_type_B_pred"/>
</dbReference>
<evidence type="ECO:0000313" key="4">
    <source>
        <dbReference type="Proteomes" id="UP001165541"/>
    </source>
</evidence>
<dbReference type="Pfam" id="PF11984">
    <property type="entry name" value="DUF3485"/>
    <property type="match status" value="1"/>
</dbReference>
<feature type="chain" id="PRO_5045523829" evidence="1">
    <location>
        <begin position="24"/>
        <end position="227"/>
    </location>
</feature>
<organism evidence="3 4">
    <name type="scientific">Caldimonas mangrovi</name>
    <dbReference type="NCBI Taxonomy" id="2944811"/>
    <lineage>
        <taxon>Bacteria</taxon>
        <taxon>Pseudomonadati</taxon>
        <taxon>Pseudomonadota</taxon>
        <taxon>Betaproteobacteria</taxon>
        <taxon>Burkholderiales</taxon>
        <taxon>Sphaerotilaceae</taxon>
        <taxon>Caldimonas</taxon>
    </lineage>
</organism>
<feature type="signal peptide" evidence="1">
    <location>
        <begin position="1"/>
        <end position="23"/>
    </location>
</feature>
<gene>
    <name evidence="3" type="ORF">M8A51_17585</name>
</gene>
<dbReference type="Proteomes" id="UP001165541">
    <property type="component" value="Unassembled WGS sequence"/>
</dbReference>
<comment type="caution">
    <text evidence="3">The sequence shown here is derived from an EMBL/GenBank/DDBJ whole genome shotgun (WGS) entry which is preliminary data.</text>
</comment>
<keyword evidence="1" id="KW-0732">Signal</keyword>
<proteinExistence type="predicted"/>
<accession>A0ABT0YRI9</accession>
<dbReference type="NCBIfam" id="NF045609">
    <property type="entry name" value="EpsI_type_B"/>
    <property type="match status" value="1"/>
</dbReference>
<keyword evidence="4" id="KW-1185">Reference proteome</keyword>
<reference evidence="3" key="1">
    <citation type="submission" date="2022-05" db="EMBL/GenBank/DDBJ databases">
        <title>Schlegelella sp. nov., isolated from mangrove soil.</title>
        <authorList>
            <person name="Liu Y."/>
            <person name="Ge X."/>
            <person name="Liu W."/>
        </authorList>
    </citation>
    <scope>NUCLEOTIDE SEQUENCE</scope>
    <source>
        <strain evidence="3">S2-27</strain>
    </source>
</reference>
<sequence>MIRMRVWIVAGLMCLAAAMAVVARPSIRMAEQGPAVDLETMFPRQFGDWRIDDRVPVVLPAPDVQAQLDKIYSQVLARTYVNSRGERVMLSVAYGGDQSDSMQVHRPEICYPAQGFQVLSVHRGELNQLAGRDIPVQKVLTRLGSRNEPVMYWIVVGDRVVGTNTEQKLAQLSYGLRGRIPDGMLVRVSSIHPSSATAYGIQTEFLRDLATSIAPQFQSRVFGTTAL</sequence>
<dbReference type="InterPro" id="IPR014263">
    <property type="entry name" value="Methanolan_biosynth_EpsI"/>
</dbReference>
<name>A0ABT0YRI9_9BURK</name>